<organism evidence="2 3">
    <name type="scientific">Enteractinococcus helveticum</name>
    <dbReference type="NCBI Taxonomy" id="1837282"/>
    <lineage>
        <taxon>Bacteria</taxon>
        <taxon>Bacillati</taxon>
        <taxon>Actinomycetota</taxon>
        <taxon>Actinomycetes</taxon>
        <taxon>Micrococcales</taxon>
        <taxon>Micrococcaceae</taxon>
    </lineage>
</organism>
<dbReference type="AlphaFoldDB" id="A0A1B7LWQ4"/>
<keyword evidence="1" id="KW-0472">Membrane</keyword>
<evidence type="ECO:0000256" key="1">
    <source>
        <dbReference type="SAM" id="Phobius"/>
    </source>
</evidence>
<evidence type="ECO:0000313" key="3">
    <source>
        <dbReference type="Proteomes" id="UP000078292"/>
    </source>
</evidence>
<feature type="transmembrane region" description="Helical" evidence="1">
    <location>
        <begin position="64"/>
        <end position="83"/>
    </location>
</feature>
<keyword evidence="3" id="KW-1185">Reference proteome</keyword>
<dbReference type="EMBL" id="LXEY01000022">
    <property type="protein sequence ID" value="OAV59484.1"/>
    <property type="molecule type" value="Genomic_DNA"/>
</dbReference>
<feature type="transmembrane region" description="Helical" evidence="1">
    <location>
        <begin position="89"/>
        <end position="111"/>
    </location>
</feature>
<keyword evidence="1" id="KW-0812">Transmembrane</keyword>
<dbReference type="STRING" id="1837282.A6F49_16730"/>
<dbReference type="OrthoDB" id="5148138at2"/>
<feature type="transmembrane region" description="Helical" evidence="1">
    <location>
        <begin position="262"/>
        <end position="287"/>
    </location>
</feature>
<sequence>MNIAIWIAIALVCFVLPATGLTRGGSSNPQQTKLAQYARQVGLPLPEHLVTPVVQRLRRRQRGIMIGGITGIVIATIIYILLFDNDDGTAPALVIALTAAGTAFGGAWAIAGHKPSVNSRRPVIARGRSVTLSDYLTKGERIGYWLVPAVIIGGAIAGPLLLAPLPYVVPYATALGWGLAAAALITWAVACFALRKVLAAPARSSSELELAWDDAERSDGLRQVANLSVAVSCISLLFWLIFIGQTILFAEFYQQDARLAGIITILSLLIYGALVIALTAGPVLSWITGARKGYEQRQLWPTGVAS</sequence>
<feature type="transmembrane region" description="Helical" evidence="1">
    <location>
        <begin position="6"/>
        <end position="24"/>
    </location>
</feature>
<accession>A0A1B7LWQ4</accession>
<protein>
    <submittedName>
        <fullName evidence="2">Uncharacterized protein</fullName>
    </submittedName>
</protein>
<dbReference type="Proteomes" id="UP000078292">
    <property type="component" value="Unassembled WGS sequence"/>
</dbReference>
<name>A0A1B7LWQ4_9MICC</name>
<feature type="transmembrane region" description="Helical" evidence="1">
    <location>
        <begin position="142"/>
        <end position="162"/>
    </location>
</feature>
<proteinExistence type="predicted"/>
<gene>
    <name evidence="2" type="ORF">A6F49_16730</name>
</gene>
<feature type="transmembrane region" description="Helical" evidence="1">
    <location>
        <begin position="227"/>
        <end position="250"/>
    </location>
</feature>
<evidence type="ECO:0000313" key="2">
    <source>
        <dbReference type="EMBL" id="OAV59484.1"/>
    </source>
</evidence>
<comment type="caution">
    <text evidence="2">The sequence shown here is derived from an EMBL/GenBank/DDBJ whole genome shotgun (WGS) entry which is preliminary data.</text>
</comment>
<dbReference type="RefSeq" id="WP_043058585.1">
    <property type="nucleotide sequence ID" value="NZ_LXEY01000022.1"/>
</dbReference>
<keyword evidence="1" id="KW-1133">Transmembrane helix</keyword>
<feature type="transmembrane region" description="Helical" evidence="1">
    <location>
        <begin position="174"/>
        <end position="194"/>
    </location>
</feature>
<reference evidence="2 3" key="1">
    <citation type="submission" date="2016-04" db="EMBL/GenBank/DDBJ databases">
        <title>First whole genome shotgun sequence of the bacterium Enteractinococcus sp. strain UASWS1574.</title>
        <authorList>
            <person name="Crovadore J."/>
            <person name="Chablais R."/>
            <person name="Lefort F."/>
        </authorList>
    </citation>
    <scope>NUCLEOTIDE SEQUENCE [LARGE SCALE GENOMIC DNA]</scope>
    <source>
        <strain evidence="2 3">UASWS1574</strain>
    </source>
</reference>